<dbReference type="AlphaFoldDB" id="A0A3P1YMC1"/>
<dbReference type="RefSeq" id="WP_124790946.1">
    <property type="nucleotide sequence ID" value="NZ_RQYN01000088.1"/>
</dbReference>
<dbReference type="GO" id="GO:0032259">
    <property type="term" value="P:methylation"/>
    <property type="evidence" value="ECO:0007669"/>
    <property type="project" value="UniProtKB-KW"/>
</dbReference>
<proteinExistence type="predicted"/>
<dbReference type="GO" id="GO:0008168">
    <property type="term" value="F:methyltransferase activity"/>
    <property type="evidence" value="ECO:0007669"/>
    <property type="project" value="UniProtKB-KW"/>
</dbReference>
<dbReference type="Proteomes" id="UP000279860">
    <property type="component" value="Unassembled WGS sequence"/>
</dbReference>
<evidence type="ECO:0000313" key="2">
    <source>
        <dbReference type="Proteomes" id="UP000279860"/>
    </source>
</evidence>
<dbReference type="CDD" id="cd02440">
    <property type="entry name" value="AdoMet_MTases"/>
    <property type="match status" value="1"/>
</dbReference>
<gene>
    <name evidence="1" type="ORF">EII41_13130</name>
</gene>
<dbReference type="EMBL" id="RQYN01000088">
    <property type="protein sequence ID" value="RRD70013.1"/>
    <property type="molecule type" value="Genomic_DNA"/>
</dbReference>
<sequence length="283" mass="32896">MNSVKKAYKEFLNTKNGCKVYNDFKDVLYTPSDSLAQKINREIIQHLVSNRQNPIKICDIGGGDGRRMMHILSFWAQKKPDLEFNLDVVEQSELFCKEFKRRAAEIENTKVVNIYHGLFEDLFDMLTQGSYDIVFLIHSIFALQDIEIYHNINSLVKPGGKIVFISNARDSLLAKLKRILDREYEDKRTEIEDVKEMLRDSDVKFDSLTFNTEFCISSADIDRDSYKILNWLSLGKYTSASTEDANKLKAEVKKLGIQREDKYYFSEQEEILFIPPISKSLLK</sequence>
<comment type="caution">
    <text evidence="1">The sequence shown here is derived from an EMBL/GenBank/DDBJ whole genome shotgun (WGS) entry which is preliminary data.</text>
</comment>
<name>A0A3P1YMC1_TANFO</name>
<accession>A0A3P1YMC1</accession>
<dbReference type="Gene3D" id="3.40.50.150">
    <property type="entry name" value="Vaccinia Virus protein VP39"/>
    <property type="match status" value="1"/>
</dbReference>
<organism evidence="1 2">
    <name type="scientific">Tannerella forsythia</name>
    <name type="common">Bacteroides forsythus</name>
    <dbReference type="NCBI Taxonomy" id="28112"/>
    <lineage>
        <taxon>Bacteria</taxon>
        <taxon>Pseudomonadati</taxon>
        <taxon>Bacteroidota</taxon>
        <taxon>Bacteroidia</taxon>
        <taxon>Bacteroidales</taxon>
        <taxon>Tannerellaceae</taxon>
        <taxon>Tannerella</taxon>
    </lineage>
</organism>
<evidence type="ECO:0000313" key="1">
    <source>
        <dbReference type="EMBL" id="RRD70013.1"/>
    </source>
</evidence>
<dbReference type="SUPFAM" id="SSF53335">
    <property type="entry name" value="S-adenosyl-L-methionine-dependent methyltransferases"/>
    <property type="match status" value="1"/>
</dbReference>
<keyword evidence="1" id="KW-0489">Methyltransferase</keyword>
<reference evidence="1 2" key="1">
    <citation type="submission" date="2018-11" db="EMBL/GenBank/DDBJ databases">
        <title>Genomes From Bacteria Associated with the Canine Oral Cavity: a Test Case for Automated Genome-Based Taxonomic Assignment.</title>
        <authorList>
            <person name="Coil D.A."/>
            <person name="Jospin G."/>
            <person name="Darling A.E."/>
            <person name="Wallis C."/>
            <person name="Davis I.J."/>
            <person name="Harris S."/>
            <person name="Eisen J.A."/>
            <person name="Holcombe L.J."/>
            <person name="O'Flynn C."/>
        </authorList>
    </citation>
    <scope>NUCLEOTIDE SEQUENCE [LARGE SCALE GENOMIC DNA]</scope>
    <source>
        <strain evidence="1 2">OH1426_COT-023</strain>
    </source>
</reference>
<keyword evidence="1" id="KW-0808">Transferase</keyword>
<dbReference type="InterPro" id="IPR029063">
    <property type="entry name" value="SAM-dependent_MTases_sf"/>
</dbReference>
<protein>
    <submittedName>
        <fullName evidence="1">Class I SAM-dependent methyltransferase</fullName>
    </submittedName>
</protein>